<sequence>MTHRTTPTIGQAEAASISPPKLSNSSPTKPFDGIIKGFPSKLSNTAPINFHPESLTPYPSSKPSPTSVPVSPSKTAKLEQTAECNKRVGWVLNLFSEGKLEMAQTSAEMILANQKGLTLYHRAPLFAMLALFPGGVKYGEDAARIYKYLSVKHPEFKPAYQNAEETRKLAHKIAALREVKEMNMKKRGSATADDVSHEHFQILYYNFYKNMHKEGYERLIEDAFESESGSSLKPSVTSNDTSDSAKSVKNAKYTSIPEPRVIELSDYETTVDEYLETVEEKCTCKTMEECMSNTVEDLNTVEEEKPKTVEEEEFSTSEQDGYKTAEEYGEGRIWVPIKLKSSSRGRQKILNDESHALDAPRHESPSKGKQLTLYNTGRVRSPRRQECPSKGKQTMDKRAHCCSSESIKDIDQGSQSDTATHRSKTFPEKPKEQPKHKALYPELKGGRKRHTIRVGHGMGLES</sequence>
<keyword evidence="3" id="KW-1185">Reference proteome</keyword>
<feature type="compositionally biased region" description="Basic and acidic residues" evidence="1">
    <location>
        <begin position="425"/>
        <end position="435"/>
    </location>
</feature>
<feature type="region of interest" description="Disordered" evidence="1">
    <location>
        <begin position="302"/>
        <end position="321"/>
    </location>
</feature>
<dbReference type="AlphaFoldDB" id="A0A395MI30"/>
<feature type="compositionally biased region" description="Polar residues" evidence="1">
    <location>
        <begin position="227"/>
        <end position="247"/>
    </location>
</feature>
<accession>A0A395MI30</accession>
<dbReference type="EMBL" id="PXXK01000245">
    <property type="protein sequence ID" value="RFN47564.1"/>
    <property type="molecule type" value="Genomic_DNA"/>
</dbReference>
<feature type="compositionally biased region" description="Basic and acidic residues" evidence="1">
    <location>
        <begin position="353"/>
        <end position="366"/>
    </location>
</feature>
<dbReference type="Proteomes" id="UP000265631">
    <property type="component" value="Unassembled WGS sequence"/>
</dbReference>
<feature type="region of interest" description="Disordered" evidence="1">
    <location>
        <begin position="353"/>
        <end position="462"/>
    </location>
</feature>
<feature type="compositionally biased region" description="Low complexity" evidence="1">
    <location>
        <begin position="59"/>
        <end position="72"/>
    </location>
</feature>
<gene>
    <name evidence="2" type="ORF">FIE12Z_8187</name>
</gene>
<feature type="region of interest" description="Disordered" evidence="1">
    <location>
        <begin position="49"/>
        <end position="72"/>
    </location>
</feature>
<name>A0A395MI30_9HYPO</name>
<protein>
    <submittedName>
        <fullName evidence="2">Uncharacterized protein</fullName>
    </submittedName>
</protein>
<organism evidence="2 3">
    <name type="scientific">Fusarium flagelliforme</name>
    <dbReference type="NCBI Taxonomy" id="2675880"/>
    <lineage>
        <taxon>Eukaryota</taxon>
        <taxon>Fungi</taxon>
        <taxon>Dikarya</taxon>
        <taxon>Ascomycota</taxon>
        <taxon>Pezizomycotina</taxon>
        <taxon>Sordariomycetes</taxon>
        <taxon>Hypocreomycetidae</taxon>
        <taxon>Hypocreales</taxon>
        <taxon>Nectriaceae</taxon>
        <taxon>Fusarium</taxon>
        <taxon>Fusarium incarnatum-equiseti species complex</taxon>
    </lineage>
</organism>
<feature type="region of interest" description="Disordered" evidence="1">
    <location>
        <begin position="1"/>
        <end position="34"/>
    </location>
</feature>
<evidence type="ECO:0000256" key="1">
    <source>
        <dbReference type="SAM" id="MobiDB-lite"/>
    </source>
</evidence>
<comment type="caution">
    <text evidence="2">The sequence shown here is derived from an EMBL/GenBank/DDBJ whole genome shotgun (WGS) entry which is preliminary data.</text>
</comment>
<reference evidence="2 3" key="1">
    <citation type="journal article" date="2018" name="PLoS Pathog.">
        <title>Evolution of structural diversity of trichothecenes, a family of toxins produced by plant pathogenic and entomopathogenic fungi.</title>
        <authorList>
            <person name="Proctor R.H."/>
            <person name="McCormick S.P."/>
            <person name="Kim H.S."/>
            <person name="Cardoza R.E."/>
            <person name="Stanley A.M."/>
            <person name="Lindo L."/>
            <person name="Kelly A."/>
            <person name="Brown D.W."/>
            <person name="Lee T."/>
            <person name="Vaughan M.M."/>
            <person name="Alexander N.J."/>
            <person name="Busman M."/>
            <person name="Gutierrez S."/>
        </authorList>
    </citation>
    <scope>NUCLEOTIDE SEQUENCE [LARGE SCALE GENOMIC DNA]</scope>
    <source>
        <strain evidence="2 3">NRRL 13405</strain>
    </source>
</reference>
<feature type="compositionally biased region" description="Basic and acidic residues" evidence="1">
    <location>
        <begin position="383"/>
        <end position="399"/>
    </location>
</feature>
<proteinExistence type="predicted"/>
<feature type="region of interest" description="Disordered" evidence="1">
    <location>
        <begin position="227"/>
        <end position="250"/>
    </location>
</feature>
<evidence type="ECO:0000313" key="3">
    <source>
        <dbReference type="Proteomes" id="UP000265631"/>
    </source>
</evidence>
<evidence type="ECO:0000313" key="2">
    <source>
        <dbReference type="EMBL" id="RFN47564.1"/>
    </source>
</evidence>